<evidence type="ECO:0000256" key="9">
    <source>
        <dbReference type="ARBA" id="ARBA00023271"/>
    </source>
</evidence>
<evidence type="ECO:0000256" key="10">
    <source>
        <dbReference type="SAM" id="MobiDB-lite"/>
    </source>
</evidence>
<protein>
    <submittedName>
        <fullName evidence="13">ATPase family AAA domain-containing protein 3-like</fullName>
    </submittedName>
</protein>
<feature type="compositionally biased region" description="Pro residues" evidence="10">
    <location>
        <begin position="12"/>
        <end position="25"/>
    </location>
</feature>
<dbReference type="SMART" id="SM00382">
    <property type="entry name" value="AAA"/>
    <property type="match status" value="1"/>
</dbReference>
<dbReference type="KEGG" id="aten:116308275"/>
<evidence type="ECO:0000256" key="4">
    <source>
        <dbReference type="ARBA" id="ARBA00022792"/>
    </source>
</evidence>
<dbReference type="GO" id="GO:0008270">
    <property type="term" value="F:zinc ion binding"/>
    <property type="evidence" value="ECO:0007669"/>
    <property type="project" value="TreeGrafter"/>
</dbReference>
<evidence type="ECO:0000256" key="7">
    <source>
        <dbReference type="ARBA" id="ARBA00023128"/>
    </source>
</evidence>
<dbReference type="GO" id="GO:0042645">
    <property type="term" value="C:mitochondrial nucleoid"/>
    <property type="evidence" value="ECO:0007669"/>
    <property type="project" value="UniProtKB-SubCell"/>
</dbReference>
<proteinExistence type="predicted"/>
<feature type="compositionally biased region" description="Basic and acidic residues" evidence="10">
    <location>
        <begin position="63"/>
        <end position="73"/>
    </location>
</feature>
<evidence type="ECO:0000256" key="2">
    <source>
        <dbReference type="ARBA" id="ARBA00004436"/>
    </source>
</evidence>
<keyword evidence="4" id="KW-0999">Mitochondrion inner membrane</keyword>
<dbReference type="Pfam" id="PF00004">
    <property type="entry name" value="AAA"/>
    <property type="match status" value="1"/>
</dbReference>
<dbReference type="PANTHER" id="PTHR23075">
    <property type="entry name" value="PUTATIVE ATP-ASE"/>
    <property type="match status" value="1"/>
</dbReference>
<name>A0A6P8JDE1_ACTTE</name>
<keyword evidence="6" id="KW-0175">Coiled coil</keyword>
<dbReference type="GO" id="GO:0016887">
    <property type="term" value="F:ATP hydrolysis activity"/>
    <property type="evidence" value="ECO:0007669"/>
    <property type="project" value="InterPro"/>
</dbReference>
<accession>A0A6P8JDE1</accession>
<gene>
    <name evidence="13" type="primary">LOC116308275</name>
</gene>
<dbReference type="InterPro" id="IPR021911">
    <property type="entry name" value="ATAD3_N"/>
</dbReference>
<dbReference type="PANTHER" id="PTHR23075:SF0">
    <property type="entry name" value="ATPASE FAMILY AAA DOMAIN-CONTAINING PROTEIN 3"/>
    <property type="match status" value="1"/>
</dbReference>
<keyword evidence="9" id="KW-1135">Mitochondrion nucleoid</keyword>
<dbReference type="InterPro" id="IPR003593">
    <property type="entry name" value="AAA+_ATPase"/>
</dbReference>
<keyword evidence="7" id="KW-0496">Mitochondrion</keyword>
<evidence type="ECO:0000256" key="5">
    <source>
        <dbReference type="ARBA" id="ARBA00022840"/>
    </source>
</evidence>
<feature type="region of interest" description="Disordered" evidence="10">
    <location>
        <begin position="568"/>
        <end position="602"/>
    </location>
</feature>
<feature type="compositionally biased region" description="Basic and acidic residues" evidence="10">
    <location>
        <begin position="156"/>
        <end position="175"/>
    </location>
</feature>
<keyword evidence="3" id="KW-0547">Nucleotide-binding</keyword>
<evidence type="ECO:0000256" key="8">
    <source>
        <dbReference type="ARBA" id="ARBA00023136"/>
    </source>
</evidence>
<dbReference type="FunFam" id="3.40.50.300:FF:000470">
    <property type="entry name" value="ATPase family, AAA domain containing 3A"/>
    <property type="match status" value="1"/>
</dbReference>
<dbReference type="InterPro" id="IPR003959">
    <property type="entry name" value="ATPase_AAA_core"/>
</dbReference>
<keyword evidence="8" id="KW-0472">Membrane</keyword>
<feature type="compositionally biased region" description="Basic and acidic residues" evidence="10">
    <location>
        <begin position="568"/>
        <end position="580"/>
    </location>
</feature>
<dbReference type="GO" id="GO:0007005">
    <property type="term" value="P:mitochondrion organization"/>
    <property type="evidence" value="ECO:0007669"/>
    <property type="project" value="TreeGrafter"/>
</dbReference>
<dbReference type="RefSeq" id="XP_031574525.1">
    <property type="nucleotide sequence ID" value="XM_031718665.1"/>
</dbReference>
<evidence type="ECO:0000256" key="1">
    <source>
        <dbReference type="ARBA" id="ARBA00004273"/>
    </source>
</evidence>
<evidence type="ECO:0000256" key="6">
    <source>
        <dbReference type="ARBA" id="ARBA00023054"/>
    </source>
</evidence>
<dbReference type="SUPFAM" id="SSF52540">
    <property type="entry name" value="P-loop containing nucleoside triphosphate hydrolases"/>
    <property type="match status" value="1"/>
</dbReference>
<dbReference type="AlphaFoldDB" id="A0A6P8JDE1"/>
<reference evidence="13" key="1">
    <citation type="submission" date="2025-08" db="UniProtKB">
        <authorList>
            <consortium name="RefSeq"/>
        </authorList>
    </citation>
    <scope>IDENTIFICATION</scope>
    <source>
        <tissue evidence="13">Tentacle</tissue>
    </source>
</reference>
<dbReference type="FunCoup" id="A0A6P8JDE1">
    <property type="interactions" value="2346"/>
</dbReference>
<sequence length="602" mass="68064">MSWMFGVKKDSAPPPTLPPQLPIPPSGGGEDGGGGDKDDKKDSKEKGSGKAIWQSFDPTGLERAAKAAKELEKSPNASQALELARVQETTKQLKHQQKIKEFEAGMQQMQMDKVRVEQEEKRKTLSAETQQHQQRAQYEDQLARRRYSDQLAQQKKTQEENLLRQEESVRRQESMRKETVKYEAELRHGNEMKRLEAELRGKAKIERENKDIHLEKIRLKAAEQRDTVLQSIKTAGSILGAGFDAFISDWDKISATAAGLTLLALGVYAAKYGTGVTARFVEARLGKPSLVRDTSRLNLFSTIRHPIKSVRKFFVNPENSLKGIILKKSLEEHLREISIATSNTKRNKGMYRNLLFYGPPGTGKTMFAKSLAKNSGLDYAIMTGGDVVPMGKDGVTAMHKVFDWAETSRRGLLLFVDEADAFLRKRSQEKISEDLRSTLNAFLYRTGESSRKFMLVLASNQPDQFDWAINDRIDELVEFDLPDTDERERLVRQYFEEYVLRPATTGSRTGRLKIDNFDFNSKCHQIAEVTKGLSGREIAKLAIAWQASAYGSKDGMLTEEIMDERVKEAVRQHKQKEDWRQAPAPGFSSPEDVPTMPKFGKV</sequence>
<dbReference type="GO" id="GO:0005524">
    <property type="term" value="F:ATP binding"/>
    <property type="evidence" value="ECO:0007669"/>
    <property type="project" value="UniProtKB-KW"/>
</dbReference>
<evidence type="ECO:0000313" key="12">
    <source>
        <dbReference type="Proteomes" id="UP000515163"/>
    </source>
</evidence>
<feature type="region of interest" description="Disordered" evidence="10">
    <location>
        <begin position="105"/>
        <end position="175"/>
    </location>
</feature>
<dbReference type="InterPro" id="IPR027417">
    <property type="entry name" value="P-loop_NTPase"/>
</dbReference>
<feature type="compositionally biased region" description="Basic and acidic residues" evidence="10">
    <location>
        <begin position="137"/>
        <end position="148"/>
    </location>
</feature>
<feature type="compositionally biased region" description="Polar residues" evidence="10">
    <location>
        <begin position="126"/>
        <end position="136"/>
    </location>
</feature>
<dbReference type="CDD" id="cd19512">
    <property type="entry name" value="RecA-like_ATAD3-like"/>
    <property type="match status" value="1"/>
</dbReference>
<keyword evidence="5" id="KW-0067">ATP-binding</keyword>
<evidence type="ECO:0000259" key="11">
    <source>
        <dbReference type="SMART" id="SM00382"/>
    </source>
</evidence>
<keyword evidence="12" id="KW-1185">Reference proteome</keyword>
<dbReference type="GeneID" id="116308275"/>
<organism evidence="12 13">
    <name type="scientific">Actinia tenebrosa</name>
    <name type="common">Australian red waratah sea anemone</name>
    <dbReference type="NCBI Taxonomy" id="6105"/>
    <lineage>
        <taxon>Eukaryota</taxon>
        <taxon>Metazoa</taxon>
        <taxon>Cnidaria</taxon>
        <taxon>Anthozoa</taxon>
        <taxon>Hexacorallia</taxon>
        <taxon>Actiniaria</taxon>
        <taxon>Actiniidae</taxon>
        <taxon>Actinia</taxon>
    </lineage>
</organism>
<feature type="region of interest" description="Disordered" evidence="10">
    <location>
        <begin position="1"/>
        <end position="80"/>
    </location>
</feature>
<dbReference type="Gene3D" id="3.40.50.300">
    <property type="entry name" value="P-loop containing nucleotide triphosphate hydrolases"/>
    <property type="match status" value="1"/>
</dbReference>
<dbReference type="OrthoDB" id="199596at2759"/>
<dbReference type="GO" id="GO:0005743">
    <property type="term" value="C:mitochondrial inner membrane"/>
    <property type="evidence" value="ECO:0007669"/>
    <property type="project" value="UniProtKB-SubCell"/>
</dbReference>
<dbReference type="Proteomes" id="UP000515163">
    <property type="component" value="Unplaced"/>
</dbReference>
<dbReference type="InParanoid" id="A0A6P8JDE1"/>
<dbReference type="Pfam" id="PF12037">
    <property type="entry name" value="ATAD3_N"/>
    <property type="match status" value="1"/>
</dbReference>
<evidence type="ECO:0000256" key="3">
    <source>
        <dbReference type="ARBA" id="ARBA00022741"/>
    </source>
</evidence>
<evidence type="ECO:0000313" key="13">
    <source>
        <dbReference type="RefSeq" id="XP_031574525.1"/>
    </source>
</evidence>
<feature type="compositionally biased region" description="Basic and acidic residues" evidence="10">
    <location>
        <begin position="34"/>
        <end position="48"/>
    </location>
</feature>
<feature type="domain" description="AAA+ ATPase" evidence="11">
    <location>
        <begin position="350"/>
        <end position="483"/>
    </location>
</feature>
<comment type="subcellular location">
    <subcellularLocation>
        <location evidence="1">Mitochondrion inner membrane</location>
    </subcellularLocation>
    <subcellularLocation>
        <location evidence="2">Mitochondrion matrix</location>
        <location evidence="2">Mitochondrion nucleoid</location>
    </subcellularLocation>
</comment>
<feature type="compositionally biased region" description="Basic and acidic residues" evidence="10">
    <location>
        <begin position="112"/>
        <end position="125"/>
    </location>
</feature>